<dbReference type="PATRIC" id="fig|1354337.4.peg.2496"/>
<sequence length="175" mass="17973">MKLNKLGLVLGLGLTVVAGSTFAADQGRGTIEFYGSIIDAPCSIDPNSDNQRIPLGQVSTTALKDGGRSNSNAFKIKLLQCSTETYKTVKTTFTGAEAPEIKEGALGIEGIAKNAAVVITNAGGTPIKLGEASAPQTLVDGNNDLNFAAYLQGSATEAAVPGDFTAIATFALSYQ</sequence>
<dbReference type="GO" id="GO:0043709">
    <property type="term" value="P:cell adhesion involved in single-species biofilm formation"/>
    <property type="evidence" value="ECO:0007669"/>
    <property type="project" value="TreeGrafter"/>
</dbReference>
<proteinExistence type="predicted"/>
<reference evidence="3 4" key="1">
    <citation type="submission" date="2016-04" db="EMBL/GenBank/DDBJ databases">
        <title>ATOL: Assembling a taxonomically balanced genome-scale reconstruction of the evolutionary history of the Enterobacteriaceae.</title>
        <authorList>
            <person name="Plunkett G.III."/>
            <person name="Neeno-Eckwall E.C."/>
            <person name="Glasner J.D."/>
            <person name="Perna N.T."/>
        </authorList>
    </citation>
    <scope>NUCLEOTIDE SEQUENCE [LARGE SCALE GENOMIC DNA]</scope>
    <source>
        <strain evidence="3 4">ATCC 19692</strain>
    </source>
</reference>
<keyword evidence="4" id="KW-1185">Reference proteome</keyword>
<dbReference type="PANTHER" id="PTHR33420">
    <property type="entry name" value="FIMBRIAL SUBUNIT ELFA-RELATED"/>
    <property type="match status" value="1"/>
</dbReference>
<dbReference type="Pfam" id="PF00419">
    <property type="entry name" value="Fimbrial"/>
    <property type="match status" value="1"/>
</dbReference>
<dbReference type="EMBL" id="LXEN01000116">
    <property type="protein sequence ID" value="OAT24992.1"/>
    <property type="molecule type" value="Genomic_DNA"/>
</dbReference>
<evidence type="ECO:0000256" key="1">
    <source>
        <dbReference type="SAM" id="SignalP"/>
    </source>
</evidence>
<evidence type="ECO:0000259" key="2">
    <source>
        <dbReference type="Pfam" id="PF00419"/>
    </source>
</evidence>
<evidence type="ECO:0000313" key="4">
    <source>
        <dbReference type="Proteomes" id="UP000094023"/>
    </source>
</evidence>
<dbReference type="InterPro" id="IPR036937">
    <property type="entry name" value="Adhesion_dom_fimbrial_sf"/>
</dbReference>
<dbReference type="RefSeq" id="WP_066751245.1">
    <property type="nucleotide sequence ID" value="NZ_LXEN01000116.1"/>
</dbReference>
<keyword evidence="1" id="KW-0732">Signal</keyword>
<dbReference type="GO" id="GO:0009289">
    <property type="term" value="C:pilus"/>
    <property type="evidence" value="ECO:0007669"/>
    <property type="project" value="InterPro"/>
</dbReference>
<gene>
    <name evidence="3" type="ORF">M983_2430</name>
</gene>
<dbReference type="InterPro" id="IPR050263">
    <property type="entry name" value="Bact_Fimbrial_Adh_Pro"/>
</dbReference>
<dbReference type="STRING" id="1354337.M983_2430"/>
<dbReference type="OrthoDB" id="6522787at2"/>
<dbReference type="InterPro" id="IPR000259">
    <property type="entry name" value="Adhesion_dom_fimbrial"/>
</dbReference>
<dbReference type="AlphaFoldDB" id="A0A198FJ92"/>
<feature type="chain" id="PRO_5008278801" evidence="1">
    <location>
        <begin position="24"/>
        <end position="175"/>
    </location>
</feature>
<protein>
    <submittedName>
        <fullName evidence="3">PapA family protein</fullName>
    </submittedName>
</protein>
<evidence type="ECO:0000313" key="3">
    <source>
        <dbReference type="EMBL" id="OAT24992.1"/>
    </source>
</evidence>
<dbReference type="SUPFAM" id="SSF49401">
    <property type="entry name" value="Bacterial adhesins"/>
    <property type="match status" value="1"/>
</dbReference>
<dbReference type="Gene3D" id="2.60.40.1090">
    <property type="entry name" value="Fimbrial-type adhesion domain"/>
    <property type="match status" value="1"/>
</dbReference>
<organism evidence="3 4">
    <name type="scientific">Proteus myxofaciens ATCC 19692</name>
    <dbReference type="NCBI Taxonomy" id="1354337"/>
    <lineage>
        <taxon>Bacteria</taxon>
        <taxon>Pseudomonadati</taxon>
        <taxon>Pseudomonadota</taxon>
        <taxon>Gammaproteobacteria</taxon>
        <taxon>Enterobacterales</taxon>
        <taxon>Morganellaceae</taxon>
        <taxon>Proteus</taxon>
    </lineage>
</organism>
<feature type="domain" description="Fimbrial-type adhesion" evidence="2">
    <location>
        <begin position="31"/>
        <end position="175"/>
    </location>
</feature>
<accession>A0A198FJ92</accession>
<dbReference type="InterPro" id="IPR008966">
    <property type="entry name" value="Adhesion_dom_sf"/>
</dbReference>
<comment type="caution">
    <text evidence="3">The sequence shown here is derived from an EMBL/GenBank/DDBJ whole genome shotgun (WGS) entry which is preliminary data.</text>
</comment>
<name>A0A198FJ92_9GAMM</name>
<dbReference type="PANTHER" id="PTHR33420:SF26">
    <property type="entry name" value="FIMBRIAL SUBUNIT"/>
    <property type="match status" value="1"/>
</dbReference>
<feature type="signal peptide" evidence="1">
    <location>
        <begin position="1"/>
        <end position="23"/>
    </location>
</feature>
<dbReference type="Proteomes" id="UP000094023">
    <property type="component" value="Unassembled WGS sequence"/>
</dbReference>